<protein>
    <submittedName>
        <fullName evidence="10">2894_t:CDS:1</fullName>
    </submittedName>
</protein>
<keyword evidence="3" id="KW-0677">Repeat</keyword>
<dbReference type="PANTHER" id="PTHR47428">
    <property type="entry name" value="REGULATORY PROTEIN MIG1-RELATED"/>
    <property type="match status" value="1"/>
</dbReference>
<name>A0ABN7UWH9_GIGMA</name>
<keyword evidence="11" id="KW-1185">Reference proteome</keyword>
<evidence type="ECO:0000313" key="10">
    <source>
        <dbReference type="EMBL" id="CAG8676407.1"/>
    </source>
</evidence>
<dbReference type="SMART" id="SM00066">
    <property type="entry name" value="GAL4"/>
    <property type="match status" value="1"/>
</dbReference>
<dbReference type="Gene3D" id="4.10.240.10">
    <property type="entry name" value="Zn(2)-C6 fungal-type DNA-binding domain"/>
    <property type="match status" value="1"/>
</dbReference>
<feature type="domain" description="Zn(2)-C6 fungal-type" evidence="9">
    <location>
        <begin position="131"/>
        <end position="160"/>
    </location>
</feature>
<keyword evidence="7" id="KW-0804">Transcription</keyword>
<evidence type="ECO:0000259" key="9">
    <source>
        <dbReference type="PROSITE" id="PS50048"/>
    </source>
</evidence>
<evidence type="ECO:0000256" key="6">
    <source>
        <dbReference type="ARBA" id="ARBA00023015"/>
    </source>
</evidence>
<keyword evidence="4" id="KW-0863">Zinc-finger</keyword>
<dbReference type="Proteomes" id="UP000789901">
    <property type="component" value="Unassembled WGS sequence"/>
</dbReference>
<comment type="caution">
    <text evidence="10">The sequence shown here is derived from an EMBL/GenBank/DDBJ whole genome shotgun (WGS) entry which is preliminary data.</text>
</comment>
<dbReference type="PROSITE" id="PS50048">
    <property type="entry name" value="ZN2_CY6_FUNGAL_2"/>
    <property type="match status" value="1"/>
</dbReference>
<evidence type="ECO:0000256" key="3">
    <source>
        <dbReference type="ARBA" id="ARBA00022737"/>
    </source>
</evidence>
<gene>
    <name evidence="10" type="ORF">GMARGA_LOCUS10715</name>
</gene>
<dbReference type="Pfam" id="PF00172">
    <property type="entry name" value="Zn_clus"/>
    <property type="match status" value="1"/>
</dbReference>
<sequence>MAVDLSNVLHFIPIHSSLQPIFTHQLYDASHNTPMYNSLLPSPILSSSSISRRHSHASSDRQNAPEPYKYNICLESLYILDHQIRHIRTQTGENPHHCNNFPGCEKLLCGSDESFSRQLRQQRRGFYVTRACTNCQQKHTKCSGRAICKRCMLRNLECIFIDSGKRRGPKTNSKHLGQVYVFNDPENDLDGTSTLSSVVHNTVQGHASTLSSSYGYPQQQPDNIDEVTPYYGNDIEQSIHAFQEVSPFSYQALTDAGYDNSLIDNISINNIFFLHDDLFYDKCYSATEALCF</sequence>
<keyword evidence="5" id="KW-0862">Zinc</keyword>
<evidence type="ECO:0000256" key="1">
    <source>
        <dbReference type="ARBA" id="ARBA00004123"/>
    </source>
</evidence>
<dbReference type="InterPro" id="IPR036864">
    <property type="entry name" value="Zn2-C6_fun-type_DNA-bd_sf"/>
</dbReference>
<dbReference type="InterPro" id="IPR001138">
    <property type="entry name" value="Zn2Cys6_DnaBD"/>
</dbReference>
<evidence type="ECO:0000256" key="7">
    <source>
        <dbReference type="ARBA" id="ARBA00023163"/>
    </source>
</evidence>
<dbReference type="CDD" id="cd00067">
    <property type="entry name" value="GAL4"/>
    <property type="match status" value="1"/>
</dbReference>
<evidence type="ECO:0000313" key="11">
    <source>
        <dbReference type="Proteomes" id="UP000789901"/>
    </source>
</evidence>
<evidence type="ECO:0000256" key="5">
    <source>
        <dbReference type="ARBA" id="ARBA00022833"/>
    </source>
</evidence>
<accession>A0ABN7UWH9</accession>
<keyword evidence="8" id="KW-0539">Nucleus</keyword>
<keyword evidence="2" id="KW-0479">Metal-binding</keyword>
<dbReference type="SUPFAM" id="SSF57701">
    <property type="entry name" value="Zn2/Cys6 DNA-binding domain"/>
    <property type="match status" value="1"/>
</dbReference>
<proteinExistence type="predicted"/>
<comment type="subcellular location">
    <subcellularLocation>
        <location evidence="1">Nucleus</location>
    </subcellularLocation>
</comment>
<dbReference type="InterPro" id="IPR051007">
    <property type="entry name" value="creA/MIG_C2H2-ZnF"/>
</dbReference>
<keyword evidence="6" id="KW-0805">Transcription regulation</keyword>
<organism evidence="10 11">
    <name type="scientific">Gigaspora margarita</name>
    <dbReference type="NCBI Taxonomy" id="4874"/>
    <lineage>
        <taxon>Eukaryota</taxon>
        <taxon>Fungi</taxon>
        <taxon>Fungi incertae sedis</taxon>
        <taxon>Mucoromycota</taxon>
        <taxon>Glomeromycotina</taxon>
        <taxon>Glomeromycetes</taxon>
        <taxon>Diversisporales</taxon>
        <taxon>Gigasporaceae</taxon>
        <taxon>Gigaspora</taxon>
    </lineage>
</organism>
<reference evidence="10 11" key="1">
    <citation type="submission" date="2021-06" db="EMBL/GenBank/DDBJ databases">
        <authorList>
            <person name="Kallberg Y."/>
            <person name="Tangrot J."/>
            <person name="Rosling A."/>
        </authorList>
    </citation>
    <scope>NUCLEOTIDE SEQUENCE [LARGE SCALE GENOMIC DNA]</scope>
    <source>
        <strain evidence="10 11">120-4 pot B 10/14</strain>
    </source>
</reference>
<dbReference type="PANTHER" id="PTHR47428:SF1">
    <property type="entry name" value="REGULATORY PROTEIN MIG1-RELATED"/>
    <property type="match status" value="1"/>
</dbReference>
<evidence type="ECO:0000256" key="8">
    <source>
        <dbReference type="ARBA" id="ARBA00023242"/>
    </source>
</evidence>
<dbReference type="EMBL" id="CAJVQB010006061">
    <property type="protein sequence ID" value="CAG8676407.1"/>
    <property type="molecule type" value="Genomic_DNA"/>
</dbReference>
<evidence type="ECO:0000256" key="2">
    <source>
        <dbReference type="ARBA" id="ARBA00022723"/>
    </source>
</evidence>
<evidence type="ECO:0000256" key="4">
    <source>
        <dbReference type="ARBA" id="ARBA00022771"/>
    </source>
</evidence>